<evidence type="ECO:0000313" key="2">
    <source>
        <dbReference type="Proteomes" id="UP000009872"/>
    </source>
</evidence>
<dbReference type="OrthoDB" id="1029865at2"/>
<comment type="caution">
    <text evidence="1">The sequence shown here is derived from an EMBL/GenBank/DDBJ whole genome shotgun (WGS) entry which is preliminary data.</text>
</comment>
<gene>
    <name evidence="1" type="ORF">HMPREF9447_03808</name>
</gene>
<reference evidence="1 2" key="1">
    <citation type="submission" date="2012-09" db="EMBL/GenBank/DDBJ databases">
        <title>The Genome Sequence of Bacteroides oleiciplenus YIT 12058.</title>
        <authorList>
            <consortium name="The Broad Institute Genome Sequencing Platform"/>
            <person name="Earl A."/>
            <person name="Ward D."/>
            <person name="Feldgarden M."/>
            <person name="Gevers D."/>
            <person name="Morotomi M."/>
            <person name="Walker B."/>
            <person name="Young S.K."/>
            <person name="Zeng Q."/>
            <person name="Gargeya S."/>
            <person name="Fitzgerald M."/>
            <person name="Haas B."/>
            <person name="Abouelleil A."/>
            <person name="Alvarado L."/>
            <person name="Arachchi H.M."/>
            <person name="Berlin A.M."/>
            <person name="Chapman S.B."/>
            <person name="Goldberg J."/>
            <person name="Griggs A."/>
            <person name="Gujja S."/>
            <person name="Hansen M."/>
            <person name="Howarth C."/>
            <person name="Imamovic A."/>
            <person name="Larimer J."/>
            <person name="McCowen C."/>
            <person name="Montmayeur A."/>
            <person name="Murphy C."/>
            <person name="Neiman D."/>
            <person name="Pearson M."/>
            <person name="Priest M."/>
            <person name="Roberts A."/>
            <person name="Saif S."/>
            <person name="Shea T."/>
            <person name="Sisk P."/>
            <person name="Sykes S."/>
            <person name="Wortman J."/>
            <person name="Nusbaum C."/>
            <person name="Birren B."/>
        </authorList>
    </citation>
    <scope>NUCLEOTIDE SEQUENCE [LARGE SCALE GENOMIC DNA]</scope>
    <source>
        <strain evidence="1 2">YIT 12058</strain>
    </source>
</reference>
<name>K9DVJ3_9BACE</name>
<dbReference type="Proteomes" id="UP000009872">
    <property type="component" value="Unassembled WGS sequence"/>
</dbReference>
<dbReference type="RefSeq" id="WP_009131333.1">
    <property type="nucleotide sequence ID" value="NZ_JH992943.1"/>
</dbReference>
<dbReference type="EMBL" id="ADLF01000016">
    <property type="protein sequence ID" value="EKU88934.1"/>
    <property type="molecule type" value="Genomic_DNA"/>
</dbReference>
<protein>
    <submittedName>
        <fullName evidence="1">Uncharacterized protein</fullName>
    </submittedName>
</protein>
<organism evidence="1 2">
    <name type="scientific">Bacteroides oleiciplenus YIT 12058</name>
    <dbReference type="NCBI Taxonomy" id="742727"/>
    <lineage>
        <taxon>Bacteria</taxon>
        <taxon>Pseudomonadati</taxon>
        <taxon>Bacteroidota</taxon>
        <taxon>Bacteroidia</taxon>
        <taxon>Bacteroidales</taxon>
        <taxon>Bacteroidaceae</taxon>
        <taxon>Bacteroides</taxon>
    </lineage>
</organism>
<dbReference type="HOGENOM" id="CLU_207659_0_0_10"/>
<keyword evidence="2" id="KW-1185">Reference proteome</keyword>
<evidence type="ECO:0000313" key="1">
    <source>
        <dbReference type="EMBL" id="EKU88934.1"/>
    </source>
</evidence>
<proteinExistence type="predicted"/>
<dbReference type="eggNOG" id="ENOG5032NHU">
    <property type="taxonomic scope" value="Bacteria"/>
</dbReference>
<accession>K9DVJ3</accession>
<sequence>MIIHLPTGKTFSNRKEAKIYFGATYYYKLEKEKRDLQFTHDIQSATYEYGKINTNKVQEQGND</sequence>
<dbReference type="AlphaFoldDB" id="K9DVJ3"/>
<dbReference type="STRING" id="742727.HMPREF9447_03808"/>
<dbReference type="PATRIC" id="fig|742727.4.peg.3881"/>